<evidence type="ECO:0000256" key="5">
    <source>
        <dbReference type="ARBA" id="ARBA00023315"/>
    </source>
</evidence>
<comment type="catalytic activity">
    <reaction evidence="6">
        <text>glycyl-tRNA(Gly) + acetyl-CoA = N-acetylglycyl-tRNA(Gly) + CoA + H(+)</text>
        <dbReference type="Rhea" id="RHEA:81867"/>
        <dbReference type="Rhea" id="RHEA-COMP:9683"/>
        <dbReference type="Rhea" id="RHEA-COMP:19766"/>
        <dbReference type="ChEBI" id="CHEBI:15378"/>
        <dbReference type="ChEBI" id="CHEBI:57287"/>
        <dbReference type="ChEBI" id="CHEBI:57288"/>
        <dbReference type="ChEBI" id="CHEBI:78522"/>
        <dbReference type="ChEBI" id="CHEBI:232036"/>
    </reaction>
</comment>
<keyword evidence="9" id="KW-1185">Reference proteome</keyword>
<dbReference type="RefSeq" id="WP_162366474.1">
    <property type="nucleotide sequence ID" value="NZ_WUBS01000009.1"/>
</dbReference>
<organism evidence="8 9">
    <name type="scientific">Acerihabitans arboris</name>
    <dbReference type="NCBI Taxonomy" id="2691583"/>
    <lineage>
        <taxon>Bacteria</taxon>
        <taxon>Pseudomonadati</taxon>
        <taxon>Pseudomonadota</taxon>
        <taxon>Gammaproteobacteria</taxon>
        <taxon>Enterobacterales</taxon>
        <taxon>Pectobacteriaceae</taxon>
        <taxon>Acerihabitans</taxon>
    </lineage>
</organism>
<dbReference type="PANTHER" id="PTHR36449:SF1">
    <property type="entry name" value="ACETYLTRANSFERASE"/>
    <property type="match status" value="1"/>
</dbReference>
<dbReference type="AlphaFoldDB" id="A0A845SFF8"/>
<comment type="caution">
    <text evidence="8">The sequence shown here is derived from an EMBL/GenBank/DDBJ whole genome shotgun (WGS) entry which is preliminary data.</text>
</comment>
<dbReference type="Pfam" id="PF13508">
    <property type="entry name" value="Acetyltransf_7"/>
    <property type="match status" value="1"/>
</dbReference>
<comment type="similarity">
    <text evidence="1">Belongs to the acetyltransferase family. GNAT subfamily.</text>
</comment>
<keyword evidence="4 8" id="KW-0808">Transferase</keyword>
<dbReference type="GO" id="GO:0016747">
    <property type="term" value="F:acyltransferase activity, transferring groups other than amino-acyl groups"/>
    <property type="evidence" value="ECO:0007669"/>
    <property type="project" value="InterPro"/>
</dbReference>
<dbReference type="InterPro" id="IPR016181">
    <property type="entry name" value="Acyl_CoA_acyltransferase"/>
</dbReference>
<dbReference type="SUPFAM" id="SSF55729">
    <property type="entry name" value="Acyl-CoA N-acyltransferases (Nat)"/>
    <property type="match status" value="1"/>
</dbReference>
<gene>
    <name evidence="8" type="ORF">GRH90_13470</name>
</gene>
<evidence type="ECO:0000256" key="2">
    <source>
        <dbReference type="ARBA" id="ARBA00022491"/>
    </source>
</evidence>
<sequence>MRSLSYTLISKRHNKQGFDCGVPGLNHYLAIYAGNDHQERFTKCYVAADDGDNILGFYTLSSYAVNINALAASATSELPRYPTVPTALLGRLAIDVNHQGKGLGGSLIVDAIFNTINSALGVWAINVEVKDRQAKSFYIKYGFYPFEKNEYALYLPLNDKITRNIFFLKLH</sequence>
<keyword evidence="2" id="KW-0678">Repressor</keyword>
<evidence type="ECO:0000256" key="1">
    <source>
        <dbReference type="ARBA" id="ARBA00009342"/>
    </source>
</evidence>
<evidence type="ECO:0000256" key="3">
    <source>
        <dbReference type="ARBA" id="ARBA00022649"/>
    </source>
</evidence>
<reference evidence="8 9" key="2">
    <citation type="submission" date="2020-02" db="EMBL/GenBank/DDBJ databases">
        <title>The new genus of Enterobacteriales.</title>
        <authorList>
            <person name="Kim I.S."/>
        </authorList>
    </citation>
    <scope>NUCLEOTIDE SEQUENCE [LARGE SCALE GENOMIC DNA]</scope>
    <source>
        <strain evidence="8 9">SAP-6</strain>
    </source>
</reference>
<dbReference type="Proteomes" id="UP000461443">
    <property type="component" value="Unassembled WGS sequence"/>
</dbReference>
<keyword evidence="5" id="KW-0012">Acyltransferase</keyword>
<protein>
    <submittedName>
        <fullName evidence="8">GNAT family N-acetyltransferase</fullName>
    </submittedName>
</protein>
<proteinExistence type="inferred from homology"/>
<feature type="domain" description="N-acetyltransferase" evidence="7">
    <location>
        <begin position="43"/>
        <end position="144"/>
    </location>
</feature>
<reference evidence="8 9" key="1">
    <citation type="submission" date="2019-12" db="EMBL/GenBank/DDBJ databases">
        <authorList>
            <person name="Lee S.D."/>
        </authorList>
    </citation>
    <scope>NUCLEOTIDE SEQUENCE [LARGE SCALE GENOMIC DNA]</scope>
    <source>
        <strain evidence="8 9">SAP-6</strain>
    </source>
</reference>
<dbReference type="EMBL" id="WUBS01000009">
    <property type="protein sequence ID" value="NDL63753.1"/>
    <property type="molecule type" value="Genomic_DNA"/>
</dbReference>
<evidence type="ECO:0000313" key="9">
    <source>
        <dbReference type="Proteomes" id="UP000461443"/>
    </source>
</evidence>
<name>A0A845SFF8_9GAMM</name>
<keyword evidence="3" id="KW-1277">Toxin-antitoxin system</keyword>
<evidence type="ECO:0000259" key="7">
    <source>
        <dbReference type="Pfam" id="PF13508"/>
    </source>
</evidence>
<dbReference type="PANTHER" id="PTHR36449">
    <property type="entry name" value="ACETYLTRANSFERASE-RELATED"/>
    <property type="match status" value="1"/>
</dbReference>
<dbReference type="InterPro" id="IPR000182">
    <property type="entry name" value="GNAT_dom"/>
</dbReference>
<evidence type="ECO:0000313" key="8">
    <source>
        <dbReference type="EMBL" id="NDL63753.1"/>
    </source>
</evidence>
<dbReference type="Gene3D" id="3.40.630.30">
    <property type="match status" value="1"/>
</dbReference>
<accession>A0A845SFF8</accession>
<evidence type="ECO:0000256" key="6">
    <source>
        <dbReference type="ARBA" id="ARBA00049880"/>
    </source>
</evidence>
<evidence type="ECO:0000256" key="4">
    <source>
        <dbReference type="ARBA" id="ARBA00022679"/>
    </source>
</evidence>